<organism evidence="1 2">
    <name type="scientific">Camellia lanceoleosa</name>
    <dbReference type="NCBI Taxonomy" id="1840588"/>
    <lineage>
        <taxon>Eukaryota</taxon>
        <taxon>Viridiplantae</taxon>
        <taxon>Streptophyta</taxon>
        <taxon>Embryophyta</taxon>
        <taxon>Tracheophyta</taxon>
        <taxon>Spermatophyta</taxon>
        <taxon>Magnoliopsida</taxon>
        <taxon>eudicotyledons</taxon>
        <taxon>Gunneridae</taxon>
        <taxon>Pentapetalae</taxon>
        <taxon>asterids</taxon>
        <taxon>Ericales</taxon>
        <taxon>Theaceae</taxon>
        <taxon>Camellia</taxon>
    </lineage>
</organism>
<keyword evidence="2" id="KW-1185">Reference proteome</keyword>
<name>A0ACC0IEW8_9ERIC</name>
<comment type="caution">
    <text evidence="1">The sequence shown here is derived from an EMBL/GenBank/DDBJ whole genome shotgun (WGS) entry which is preliminary data.</text>
</comment>
<reference evidence="1 2" key="1">
    <citation type="journal article" date="2022" name="Plant J.">
        <title>Chromosome-level genome of Camellia lanceoleosa provides a valuable resource for understanding genome evolution and self-incompatibility.</title>
        <authorList>
            <person name="Gong W."/>
            <person name="Xiao S."/>
            <person name="Wang L."/>
            <person name="Liao Z."/>
            <person name="Chang Y."/>
            <person name="Mo W."/>
            <person name="Hu G."/>
            <person name="Li W."/>
            <person name="Zhao G."/>
            <person name="Zhu H."/>
            <person name="Hu X."/>
            <person name="Ji K."/>
            <person name="Xiang X."/>
            <person name="Song Q."/>
            <person name="Yuan D."/>
            <person name="Jin S."/>
            <person name="Zhang L."/>
        </authorList>
    </citation>
    <scope>NUCLEOTIDE SEQUENCE [LARGE SCALE GENOMIC DNA]</scope>
    <source>
        <strain evidence="1">SQ_2022a</strain>
    </source>
</reference>
<evidence type="ECO:0000313" key="2">
    <source>
        <dbReference type="Proteomes" id="UP001060215"/>
    </source>
</evidence>
<accession>A0ACC0IEW8</accession>
<evidence type="ECO:0000313" key="1">
    <source>
        <dbReference type="EMBL" id="KAI8024452.1"/>
    </source>
</evidence>
<protein>
    <submittedName>
        <fullName evidence="1">Protein IDA</fullName>
    </submittedName>
</protein>
<proteinExistence type="predicted"/>
<dbReference type="EMBL" id="CM045763">
    <property type="protein sequence ID" value="KAI8024452.1"/>
    <property type="molecule type" value="Genomic_DNA"/>
</dbReference>
<gene>
    <name evidence="1" type="ORF">LOK49_LG03G00742</name>
</gene>
<dbReference type="Proteomes" id="UP001060215">
    <property type="component" value="Chromosome 6"/>
</dbReference>
<sequence length="90" mass="10079">MASKSMFHYWKPFYTLFFILLLIGSCIATRPGGTMKPEGDSMSPELFKRQQEAGYRRQGMVFNLLPKGTPIPPSGPSKRHNSFANSSPPN</sequence>